<dbReference type="InterPro" id="IPR051446">
    <property type="entry name" value="HTH_trans_reg/aminotransferase"/>
</dbReference>
<evidence type="ECO:0000313" key="10">
    <source>
        <dbReference type="EMBL" id="TNJ58067.1"/>
    </source>
</evidence>
<feature type="domain" description="HTH gntR-type" evidence="9">
    <location>
        <begin position="10"/>
        <end position="78"/>
    </location>
</feature>
<keyword evidence="6" id="KW-0805">Transcription regulation</keyword>
<dbReference type="Pfam" id="PF00155">
    <property type="entry name" value="Aminotran_1_2"/>
    <property type="match status" value="1"/>
</dbReference>
<comment type="similarity">
    <text evidence="2">In the C-terminal section; belongs to the class-I pyridoxal-phosphate-dependent aminotransferase family.</text>
</comment>
<dbReference type="PROSITE" id="PS50949">
    <property type="entry name" value="HTH_GNTR"/>
    <property type="match status" value="1"/>
</dbReference>
<keyword evidence="11" id="KW-1185">Reference proteome</keyword>
<protein>
    <submittedName>
        <fullName evidence="10">PLP-dependent aminotransferase family protein</fullName>
    </submittedName>
</protein>
<dbReference type="GO" id="GO:0003700">
    <property type="term" value="F:DNA-binding transcription factor activity"/>
    <property type="evidence" value="ECO:0007669"/>
    <property type="project" value="InterPro"/>
</dbReference>
<dbReference type="SUPFAM" id="SSF46785">
    <property type="entry name" value="Winged helix' DNA-binding domain"/>
    <property type="match status" value="1"/>
</dbReference>
<dbReference type="OrthoDB" id="9802601at2"/>
<dbReference type="CDD" id="cd07377">
    <property type="entry name" value="WHTH_GntR"/>
    <property type="match status" value="1"/>
</dbReference>
<organism evidence="10 11">
    <name type="scientific">Paenibacillus hemerocallicola</name>
    <dbReference type="NCBI Taxonomy" id="1172614"/>
    <lineage>
        <taxon>Bacteria</taxon>
        <taxon>Bacillati</taxon>
        <taxon>Bacillota</taxon>
        <taxon>Bacilli</taxon>
        <taxon>Bacillales</taxon>
        <taxon>Paenibacillaceae</taxon>
        <taxon>Paenibacillus</taxon>
    </lineage>
</organism>
<dbReference type="SUPFAM" id="SSF53383">
    <property type="entry name" value="PLP-dependent transferases"/>
    <property type="match status" value="1"/>
</dbReference>
<dbReference type="FunFam" id="3.40.640.10:FF:000023">
    <property type="entry name" value="Transcriptional regulator, GntR family"/>
    <property type="match status" value="1"/>
</dbReference>
<dbReference type="InterPro" id="IPR004839">
    <property type="entry name" value="Aminotransferase_I/II_large"/>
</dbReference>
<dbReference type="Proteomes" id="UP000307943">
    <property type="component" value="Unassembled WGS sequence"/>
</dbReference>
<keyword evidence="5" id="KW-0663">Pyridoxal phosphate</keyword>
<keyword evidence="7" id="KW-0238">DNA-binding</keyword>
<evidence type="ECO:0000256" key="5">
    <source>
        <dbReference type="ARBA" id="ARBA00022898"/>
    </source>
</evidence>
<evidence type="ECO:0000256" key="4">
    <source>
        <dbReference type="ARBA" id="ARBA00022679"/>
    </source>
</evidence>
<dbReference type="InterPro" id="IPR015422">
    <property type="entry name" value="PyrdxlP-dep_Trfase_small"/>
</dbReference>
<dbReference type="InterPro" id="IPR015424">
    <property type="entry name" value="PyrdxlP-dep_Trfase"/>
</dbReference>
<evidence type="ECO:0000256" key="3">
    <source>
        <dbReference type="ARBA" id="ARBA00022576"/>
    </source>
</evidence>
<dbReference type="EMBL" id="VDCQ01000100">
    <property type="protein sequence ID" value="TNJ58067.1"/>
    <property type="molecule type" value="Genomic_DNA"/>
</dbReference>
<reference evidence="10 11" key="1">
    <citation type="submission" date="2019-05" db="EMBL/GenBank/DDBJ databases">
        <title>We sequenced the genome of Paenibacillus hemerocallicola KCTC 33185 for further insight into its adaptation and study the phylogeny of Paenibacillus.</title>
        <authorList>
            <person name="Narsing Rao M.P."/>
        </authorList>
    </citation>
    <scope>NUCLEOTIDE SEQUENCE [LARGE SCALE GENOMIC DNA]</scope>
    <source>
        <strain evidence="10 11">KCTC 33185</strain>
    </source>
</reference>
<dbReference type="AlphaFoldDB" id="A0A5C4SYB1"/>
<dbReference type="InterPro" id="IPR036388">
    <property type="entry name" value="WH-like_DNA-bd_sf"/>
</dbReference>
<dbReference type="InterPro" id="IPR015421">
    <property type="entry name" value="PyrdxlP-dep_Trfase_major"/>
</dbReference>
<evidence type="ECO:0000259" key="9">
    <source>
        <dbReference type="PROSITE" id="PS50949"/>
    </source>
</evidence>
<dbReference type="FunFam" id="1.10.10.10:FF:000079">
    <property type="entry name" value="GntR family transcriptional regulator"/>
    <property type="match status" value="1"/>
</dbReference>
<accession>A0A5C4SYB1</accession>
<keyword evidence="3 10" id="KW-0032">Aminotransferase</keyword>
<evidence type="ECO:0000256" key="6">
    <source>
        <dbReference type="ARBA" id="ARBA00023015"/>
    </source>
</evidence>
<dbReference type="Pfam" id="PF00392">
    <property type="entry name" value="GntR"/>
    <property type="match status" value="1"/>
</dbReference>
<dbReference type="GO" id="GO:0003677">
    <property type="term" value="F:DNA binding"/>
    <property type="evidence" value="ECO:0007669"/>
    <property type="project" value="UniProtKB-KW"/>
</dbReference>
<dbReference type="PANTHER" id="PTHR46577">
    <property type="entry name" value="HTH-TYPE TRANSCRIPTIONAL REGULATORY PROTEIN GABR"/>
    <property type="match status" value="1"/>
</dbReference>
<dbReference type="PANTHER" id="PTHR46577:SF2">
    <property type="entry name" value="TRANSCRIPTIONAL REGULATORY PROTEIN"/>
    <property type="match status" value="1"/>
</dbReference>
<dbReference type="Gene3D" id="1.10.10.10">
    <property type="entry name" value="Winged helix-like DNA-binding domain superfamily/Winged helix DNA-binding domain"/>
    <property type="match status" value="1"/>
</dbReference>
<keyword evidence="8" id="KW-0804">Transcription</keyword>
<dbReference type="InterPro" id="IPR000524">
    <property type="entry name" value="Tscrpt_reg_HTH_GntR"/>
</dbReference>
<dbReference type="PRINTS" id="PR00035">
    <property type="entry name" value="HTHGNTR"/>
</dbReference>
<evidence type="ECO:0000256" key="1">
    <source>
        <dbReference type="ARBA" id="ARBA00001933"/>
    </source>
</evidence>
<gene>
    <name evidence="10" type="ORF">FE784_38175</name>
</gene>
<evidence type="ECO:0000256" key="7">
    <source>
        <dbReference type="ARBA" id="ARBA00023125"/>
    </source>
</evidence>
<sequence length="476" mass="53217">MWKPDRSSKKPIFQQISEEIERKIACDEYPPGSVLPSERKLADQLGVNRSTVVQAYEELRSTGMIESVKGSGTKVSKYKLGSSINTPNWRKYLDGGTFMPNLPTIRRIRSELRKDSPIIDFASGELSPDLFPLEAVRQLLQEESFSAVLGYDDPQGYLPLRRVLVSLLSNKLNVQTTESSILITSGSQQSLYLIAQCLLSPGDAIAIEDPSYCYSLPMFQSAGLRLFRLPVHPEHGIDPDDIIALHRQHRLRMIFLNPSFQNPTGRVMSTDQQKRILKVTADLGIPIVEDDPFSLTAFDGNPPKPLKSLDSAGQVLYIGSLSKMAASGFRIGWLVAPHSVVSRLADARQQMDFGLSVIPQWVASEFIRSGRLERQLDFLQSSLFHKMHRLCATLKERLSDHISFTMPEGGLNLWCKLNGEMDADKLLEEAVRRGVIYVPGSVFGSERGYIRLSYARPETGLIEPGIERLAEAIRSL</sequence>
<keyword evidence="4 10" id="KW-0808">Transferase</keyword>
<proteinExistence type="inferred from homology"/>
<dbReference type="Gene3D" id="3.90.1150.10">
    <property type="entry name" value="Aspartate Aminotransferase, domain 1"/>
    <property type="match status" value="1"/>
</dbReference>
<evidence type="ECO:0000256" key="2">
    <source>
        <dbReference type="ARBA" id="ARBA00005384"/>
    </source>
</evidence>
<dbReference type="Gene3D" id="3.40.640.10">
    <property type="entry name" value="Type I PLP-dependent aspartate aminotransferase-like (Major domain)"/>
    <property type="match status" value="1"/>
</dbReference>
<comment type="cofactor">
    <cofactor evidence="1">
        <name>pyridoxal 5'-phosphate</name>
        <dbReference type="ChEBI" id="CHEBI:597326"/>
    </cofactor>
</comment>
<name>A0A5C4SYB1_9BACL</name>
<dbReference type="GO" id="GO:0030170">
    <property type="term" value="F:pyridoxal phosphate binding"/>
    <property type="evidence" value="ECO:0007669"/>
    <property type="project" value="InterPro"/>
</dbReference>
<evidence type="ECO:0000256" key="8">
    <source>
        <dbReference type="ARBA" id="ARBA00023163"/>
    </source>
</evidence>
<comment type="caution">
    <text evidence="10">The sequence shown here is derived from an EMBL/GenBank/DDBJ whole genome shotgun (WGS) entry which is preliminary data.</text>
</comment>
<dbReference type="GO" id="GO:0008483">
    <property type="term" value="F:transaminase activity"/>
    <property type="evidence" value="ECO:0007669"/>
    <property type="project" value="UniProtKB-KW"/>
</dbReference>
<dbReference type="InterPro" id="IPR036390">
    <property type="entry name" value="WH_DNA-bd_sf"/>
</dbReference>
<evidence type="ECO:0000313" key="11">
    <source>
        <dbReference type="Proteomes" id="UP000307943"/>
    </source>
</evidence>
<dbReference type="SMART" id="SM00345">
    <property type="entry name" value="HTH_GNTR"/>
    <property type="match status" value="1"/>
</dbReference>
<dbReference type="CDD" id="cd00609">
    <property type="entry name" value="AAT_like"/>
    <property type="match status" value="1"/>
</dbReference>